<keyword evidence="2" id="KW-1185">Reference proteome</keyword>
<proteinExistence type="predicted"/>
<sequence>MPDCEPVQEACAVSVPDWRSGSDPTCCAGVRAAFAFIYCAKEKRPLIRIRDSYTLIDLFMSGMPTLGWS</sequence>
<dbReference type="AlphaFoldDB" id="A0A4C1ZE33"/>
<evidence type="ECO:0000313" key="1">
    <source>
        <dbReference type="EMBL" id="GBP87041.1"/>
    </source>
</evidence>
<reference evidence="1 2" key="1">
    <citation type="journal article" date="2019" name="Commun. Biol.">
        <title>The bagworm genome reveals a unique fibroin gene that provides high tensile strength.</title>
        <authorList>
            <person name="Kono N."/>
            <person name="Nakamura H."/>
            <person name="Ohtoshi R."/>
            <person name="Tomita M."/>
            <person name="Numata K."/>
            <person name="Arakawa K."/>
        </authorList>
    </citation>
    <scope>NUCLEOTIDE SEQUENCE [LARGE SCALE GENOMIC DNA]</scope>
</reference>
<name>A0A4C1ZE33_EUMVA</name>
<evidence type="ECO:0000313" key="2">
    <source>
        <dbReference type="Proteomes" id="UP000299102"/>
    </source>
</evidence>
<dbReference type="Proteomes" id="UP000299102">
    <property type="component" value="Unassembled WGS sequence"/>
</dbReference>
<comment type="caution">
    <text evidence="1">The sequence shown here is derived from an EMBL/GenBank/DDBJ whole genome shotgun (WGS) entry which is preliminary data.</text>
</comment>
<dbReference type="EMBL" id="BGZK01001832">
    <property type="protein sequence ID" value="GBP87041.1"/>
    <property type="molecule type" value="Genomic_DNA"/>
</dbReference>
<protein>
    <submittedName>
        <fullName evidence="1">Uncharacterized protein</fullName>
    </submittedName>
</protein>
<organism evidence="1 2">
    <name type="scientific">Eumeta variegata</name>
    <name type="common">Bagworm moth</name>
    <name type="synonym">Eumeta japonica</name>
    <dbReference type="NCBI Taxonomy" id="151549"/>
    <lineage>
        <taxon>Eukaryota</taxon>
        <taxon>Metazoa</taxon>
        <taxon>Ecdysozoa</taxon>
        <taxon>Arthropoda</taxon>
        <taxon>Hexapoda</taxon>
        <taxon>Insecta</taxon>
        <taxon>Pterygota</taxon>
        <taxon>Neoptera</taxon>
        <taxon>Endopterygota</taxon>
        <taxon>Lepidoptera</taxon>
        <taxon>Glossata</taxon>
        <taxon>Ditrysia</taxon>
        <taxon>Tineoidea</taxon>
        <taxon>Psychidae</taxon>
        <taxon>Oiketicinae</taxon>
        <taxon>Eumeta</taxon>
    </lineage>
</organism>
<gene>
    <name evidence="1" type="ORF">EVAR_65516_1</name>
</gene>
<accession>A0A4C1ZE33</accession>